<evidence type="ECO:0000313" key="4">
    <source>
        <dbReference type="EMBL" id="KAA6387012.1"/>
    </source>
</evidence>
<dbReference type="OrthoDB" id="166375at2759"/>
<reference evidence="4 5" key="1">
    <citation type="submission" date="2019-03" db="EMBL/GenBank/DDBJ databases">
        <title>Single cell metagenomics reveals metabolic interactions within the superorganism composed of flagellate Streblomastix strix and complex community of Bacteroidetes bacteria on its surface.</title>
        <authorList>
            <person name="Treitli S.C."/>
            <person name="Kolisko M."/>
            <person name="Husnik F."/>
            <person name="Keeling P."/>
            <person name="Hampl V."/>
        </authorList>
    </citation>
    <scope>NUCLEOTIDE SEQUENCE [LARGE SCALE GENOMIC DNA]</scope>
    <source>
        <strain evidence="4">ST1C</strain>
    </source>
</reference>
<dbReference type="Proteomes" id="UP000324800">
    <property type="component" value="Unassembled WGS sequence"/>
</dbReference>
<protein>
    <recommendedName>
        <fullName evidence="3">Plus3 domain-containing protein</fullName>
    </recommendedName>
</protein>
<dbReference type="GO" id="GO:0003677">
    <property type="term" value="F:DNA binding"/>
    <property type="evidence" value="ECO:0007669"/>
    <property type="project" value="InterPro"/>
</dbReference>
<evidence type="ECO:0000259" key="3">
    <source>
        <dbReference type="PROSITE" id="PS51360"/>
    </source>
</evidence>
<evidence type="ECO:0000256" key="2">
    <source>
        <dbReference type="SAM" id="MobiDB-lite"/>
    </source>
</evidence>
<gene>
    <name evidence="4" type="ORF">EZS28_017462</name>
</gene>
<dbReference type="PROSITE" id="PS51360">
    <property type="entry name" value="PLUS3"/>
    <property type="match status" value="1"/>
</dbReference>
<evidence type="ECO:0000256" key="1">
    <source>
        <dbReference type="SAM" id="Coils"/>
    </source>
</evidence>
<feature type="domain" description="Plus3" evidence="3">
    <location>
        <begin position="85"/>
        <end position="219"/>
    </location>
</feature>
<dbReference type="InterPro" id="IPR004343">
    <property type="entry name" value="Plus-3_dom"/>
</dbReference>
<dbReference type="SUPFAM" id="SSF159042">
    <property type="entry name" value="Plus3-like"/>
    <property type="match status" value="1"/>
</dbReference>
<dbReference type="InterPro" id="IPR036128">
    <property type="entry name" value="Plus3-like_sf"/>
</dbReference>
<dbReference type="Pfam" id="PF03126">
    <property type="entry name" value="Plus-3"/>
    <property type="match status" value="1"/>
</dbReference>
<name>A0A5J4VWY0_9EUKA</name>
<accession>A0A5J4VWY0</accession>
<feature type="coiled-coil region" evidence="1">
    <location>
        <begin position="204"/>
        <end position="257"/>
    </location>
</feature>
<dbReference type="AlphaFoldDB" id="A0A5J4VWY0"/>
<organism evidence="4 5">
    <name type="scientific">Streblomastix strix</name>
    <dbReference type="NCBI Taxonomy" id="222440"/>
    <lineage>
        <taxon>Eukaryota</taxon>
        <taxon>Metamonada</taxon>
        <taxon>Preaxostyla</taxon>
        <taxon>Oxymonadida</taxon>
        <taxon>Streblomastigidae</taxon>
        <taxon>Streblomastix</taxon>
    </lineage>
</organism>
<keyword evidence="1" id="KW-0175">Coiled coil</keyword>
<dbReference type="Gene3D" id="3.90.70.200">
    <property type="entry name" value="Plus-3 domain"/>
    <property type="match status" value="1"/>
</dbReference>
<dbReference type="EMBL" id="SNRW01004557">
    <property type="protein sequence ID" value="KAA6387012.1"/>
    <property type="molecule type" value="Genomic_DNA"/>
</dbReference>
<proteinExistence type="predicted"/>
<evidence type="ECO:0000313" key="5">
    <source>
        <dbReference type="Proteomes" id="UP000324800"/>
    </source>
</evidence>
<feature type="region of interest" description="Disordered" evidence="2">
    <location>
        <begin position="21"/>
        <end position="50"/>
    </location>
</feature>
<comment type="caution">
    <text evidence="4">The sequence shown here is derived from an EMBL/GenBank/DDBJ whole genome shotgun (WGS) entry which is preliminary data.</text>
</comment>
<sequence>MSVTDTFAEFQRFEQQQQSVETQQLRQLTNKGQKGQLPRQIQRGKSEKQENQAVPLSVSLLPSSIIEMGGINAQFQRNADSDLSKFPLERFKGLIFNRLMLERLIESPQFDKCIVGLYSRVLVSSEPVREYGIVEILRISNDIPQDQRYIFAKMYCSKILRAEFSDKTTKQYRLIEFSNSLPELDDIIKWAQDKLNSGNELPTLQQIEKKERDLKQVFEDLNRRKKQKEQKPQIISDKQLALQIIELKDLIEAAKEEGDNIKAFELNKTQDNNKSEQLMKRANDALTHKSINKEEEEEYERQRQLKKYIETMQAKPKNALVNIFDPGV</sequence>